<reference evidence="1" key="1">
    <citation type="submission" date="2020-08" db="EMBL/GenBank/DDBJ databases">
        <title>Multicomponent nature underlies the extraordinary mechanical properties of spider dragline silk.</title>
        <authorList>
            <person name="Kono N."/>
            <person name="Nakamura H."/>
            <person name="Mori M."/>
            <person name="Yoshida Y."/>
            <person name="Ohtoshi R."/>
            <person name="Malay A.D."/>
            <person name="Moran D.A.P."/>
            <person name="Tomita M."/>
            <person name="Numata K."/>
            <person name="Arakawa K."/>
        </authorList>
    </citation>
    <scope>NUCLEOTIDE SEQUENCE</scope>
</reference>
<dbReference type="InterPro" id="IPR012337">
    <property type="entry name" value="RNaseH-like_sf"/>
</dbReference>
<keyword evidence="2" id="KW-1185">Reference proteome</keyword>
<dbReference type="Proteomes" id="UP000886998">
    <property type="component" value="Unassembled WGS sequence"/>
</dbReference>
<name>A0A8X6MD44_9ARAC</name>
<comment type="caution">
    <text evidence="1">The sequence shown here is derived from an EMBL/GenBank/DDBJ whole genome shotgun (WGS) entry which is preliminary data.</text>
</comment>
<dbReference type="PANTHER" id="PTHR47266">
    <property type="entry name" value="ENDONUCLEASE-RELATED"/>
    <property type="match status" value="1"/>
</dbReference>
<organism evidence="1 2">
    <name type="scientific">Trichonephila inaurata madagascariensis</name>
    <dbReference type="NCBI Taxonomy" id="2747483"/>
    <lineage>
        <taxon>Eukaryota</taxon>
        <taxon>Metazoa</taxon>
        <taxon>Ecdysozoa</taxon>
        <taxon>Arthropoda</taxon>
        <taxon>Chelicerata</taxon>
        <taxon>Arachnida</taxon>
        <taxon>Araneae</taxon>
        <taxon>Araneomorphae</taxon>
        <taxon>Entelegynae</taxon>
        <taxon>Araneoidea</taxon>
        <taxon>Nephilidae</taxon>
        <taxon>Trichonephila</taxon>
        <taxon>Trichonephila inaurata</taxon>
    </lineage>
</organism>
<evidence type="ECO:0000313" key="2">
    <source>
        <dbReference type="Proteomes" id="UP000886998"/>
    </source>
</evidence>
<dbReference type="InterPro" id="IPR052160">
    <property type="entry name" value="Gypsy_RT_Integrase-like"/>
</dbReference>
<gene>
    <name evidence="1" type="primary">TY3B-I_405</name>
    <name evidence="1" type="ORF">TNIN_101691</name>
</gene>
<dbReference type="GO" id="GO:0003676">
    <property type="term" value="F:nucleic acid binding"/>
    <property type="evidence" value="ECO:0007669"/>
    <property type="project" value="InterPro"/>
</dbReference>
<accession>A0A8X6MD44</accession>
<proteinExistence type="predicted"/>
<evidence type="ECO:0000313" key="1">
    <source>
        <dbReference type="EMBL" id="GFS42375.1"/>
    </source>
</evidence>
<dbReference type="InterPro" id="IPR036397">
    <property type="entry name" value="RNaseH_sf"/>
</dbReference>
<protein>
    <submittedName>
        <fullName evidence="1">Transposon Ty3-I Gag-Pol polyprotein</fullName>
    </submittedName>
</protein>
<dbReference type="AlphaFoldDB" id="A0A8X6MD44"/>
<dbReference type="EMBL" id="BMAV01025547">
    <property type="protein sequence ID" value="GFS42375.1"/>
    <property type="molecule type" value="Genomic_DNA"/>
</dbReference>
<dbReference type="OrthoDB" id="6428888at2759"/>
<dbReference type="Gene3D" id="3.30.420.10">
    <property type="entry name" value="Ribonuclease H-like superfamily/Ribonuclease H"/>
    <property type="match status" value="1"/>
</dbReference>
<dbReference type="SUPFAM" id="SSF53098">
    <property type="entry name" value="Ribonuclease H-like"/>
    <property type="match status" value="1"/>
</dbReference>
<sequence length="199" mass="23025">MGAVERWNHTLKNMLSKNVQELGSDWDIHLPFLLFAYREIPHSTKGMSPFQLVYRRLPSGPISLLKEVGERNIPTTVFRSVETYLEDLIEKLRAHEIASETAESRTSWIDFRSRLRFQGPSLCSDRYGYDIYGDCKELEDFQRQELLNALRKFSSFSSLPGLAKIKGHNLKLKPDFIPKKDATLPHTYCFAARSRLSDQ</sequence>